<evidence type="ECO:0000256" key="2">
    <source>
        <dbReference type="SAM" id="Phobius"/>
    </source>
</evidence>
<feature type="region of interest" description="Disordered" evidence="1">
    <location>
        <begin position="80"/>
        <end position="105"/>
    </location>
</feature>
<dbReference type="EMBL" id="BJZS01000103">
    <property type="protein sequence ID" value="GEO97009.1"/>
    <property type="molecule type" value="Genomic_DNA"/>
</dbReference>
<sequence length="105" mass="11613">MTGGVRRGVAGALVGIGSVSIFNSAEAFTLSPYWLGGSVLIFGVLMLVLGIRMFRRAQIDEAISNSARYQAQRERYELLQERERERDEARRRKSGEDPGAPPDNA</sequence>
<evidence type="ECO:0000313" key="3">
    <source>
        <dbReference type="EMBL" id="GEO97009.1"/>
    </source>
</evidence>
<proteinExistence type="predicted"/>
<name>A0A512IH15_9MICC</name>
<gene>
    <name evidence="3" type="ORF">KTU01_31320</name>
</gene>
<keyword evidence="2" id="KW-0812">Transmembrane</keyword>
<evidence type="ECO:0000256" key="1">
    <source>
        <dbReference type="SAM" id="MobiDB-lite"/>
    </source>
</evidence>
<keyword evidence="2" id="KW-1133">Transmembrane helix</keyword>
<protein>
    <submittedName>
        <fullName evidence="3">Uncharacterized protein</fullName>
    </submittedName>
</protein>
<comment type="caution">
    <text evidence="3">The sequence shown here is derived from an EMBL/GenBank/DDBJ whole genome shotgun (WGS) entry which is preliminary data.</text>
</comment>
<evidence type="ECO:0000313" key="4">
    <source>
        <dbReference type="Proteomes" id="UP000321103"/>
    </source>
</evidence>
<feature type="transmembrane region" description="Helical" evidence="2">
    <location>
        <begin position="34"/>
        <end position="54"/>
    </location>
</feature>
<keyword evidence="4" id="KW-1185">Reference proteome</keyword>
<feature type="compositionally biased region" description="Basic and acidic residues" evidence="1">
    <location>
        <begin position="80"/>
        <end position="96"/>
    </location>
</feature>
<accession>A0A512IH15</accession>
<dbReference type="Proteomes" id="UP000321103">
    <property type="component" value="Unassembled WGS sequence"/>
</dbReference>
<keyword evidence="2" id="KW-0472">Membrane</keyword>
<reference evidence="3 4" key="1">
    <citation type="submission" date="2019-07" db="EMBL/GenBank/DDBJ databases">
        <title>Whole genome shotgun sequence of Kocuria turfanensis NBRC 107627.</title>
        <authorList>
            <person name="Hosoyama A."/>
            <person name="Uohara A."/>
            <person name="Ohji S."/>
            <person name="Ichikawa N."/>
        </authorList>
    </citation>
    <scope>NUCLEOTIDE SEQUENCE [LARGE SCALE GENOMIC DNA]</scope>
    <source>
        <strain evidence="3 4">NBRC 107627</strain>
    </source>
</reference>
<dbReference type="AlphaFoldDB" id="A0A512IH15"/>
<organism evidence="3 4">
    <name type="scientific">Kocuria turfanensis</name>
    <dbReference type="NCBI Taxonomy" id="388357"/>
    <lineage>
        <taxon>Bacteria</taxon>
        <taxon>Bacillati</taxon>
        <taxon>Actinomycetota</taxon>
        <taxon>Actinomycetes</taxon>
        <taxon>Micrococcales</taxon>
        <taxon>Micrococcaceae</taxon>
        <taxon>Kocuria</taxon>
    </lineage>
</organism>